<evidence type="ECO:0000256" key="6">
    <source>
        <dbReference type="SAM" id="MobiDB-lite"/>
    </source>
</evidence>
<dbReference type="InterPro" id="IPR004182">
    <property type="entry name" value="GRAM"/>
</dbReference>
<evidence type="ECO:0000256" key="2">
    <source>
        <dbReference type="ARBA" id="ARBA00004586"/>
    </source>
</evidence>
<dbReference type="SMART" id="SM00568">
    <property type="entry name" value="GRAM"/>
    <property type="match status" value="1"/>
</dbReference>
<dbReference type="InterPro" id="IPR011993">
    <property type="entry name" value="PH-like_dom_sf"/>
</dbReference>
<dbReference type="EMBL" id="ADFV01122045">
    <property type="status" value="NOT_ANNOTATED_CDS"/>
    <property type="molecule type" value="Genomic_DNA"/>
</dbReference>
<dbReference type="EMBL" id="ADFV01122049">
    <property type="status" value="NOT_ANNOTATED_CDS"/>
    <property type="molecule type" value="Genomic_DNA"/>
</dbReference>
<dbReference type="GO" id="GO:0015485">
    <property type="term" value="F:cholesterol binding"/>
    <property type="evidence" value="ECO:0007669"/>
    <property type="project" value="TreeGrafter"/>
</dbReference>
<dbReference type="PANTHER" id="PTHR23319">
    <property type="entry name" value="GRAM DOMAIN CONTAINING 1B, ISOFORM E"/>
    <property type="match status" value="1"/>
</dbReference>
<keyword evidence="3" id="KW-0812">Transmembrane</keyword>
<dbReference type="GO" id="GO:0032366">
    <property type="term" value="P:intracellular sterol transport"/>
    <property type="evidence" value="ECO:0007669"/>
    <property type="project" value="TreeGrafter"/>
</dbReference>
<dbReference type="GO" id="GO:0005789">
    <property type="term" value="C:endoplasmic reticulum membrane"/>
    <property type="evidence" value="ECO:0007669"/>
    <property type="project" value="UniProtKB-SubCell"/>
</dbReference>
<dbReference type="EMBL" id="ADFV01122048">
    <property type="status" value="NOT_ANNOTATED_CDS"/>
    <property type="molecule type" value="Genomic_DNA"/>
</dbReference>
<evidence type="ECO:0000259" key="7">
    <source>
        <dbReference type="SMART" id="SM00568"/>
    </source>
</evidence>
<keyword evidence="4" id="KW-1133">Transmembrane helix</keyword>
<dbReference type="GO" id="GO:0140268">
    <property type="term" value="C:endoplasmic reticulum-plasma membrane contact site"/>
    <property type="evidence" value="ECO:0007669"/>
    <property type="project" value="TreeGrafter"/>
</dbReference>
<dbReference type="CDD" id="cd13220">
    <property type="entry name" value="PH-GRAM_GRAMDC"/>
    <property type="match status" value="1"/>
</dbReference>
<keyword evidence="5" id="KW-0472">Membrane</keyword>
<proteinExistence type="predicted"/>
<dbReference type="FunFam" id="2.30.29.30:FF:000008">
    <property type="entry name" value="GRAM domain containing 1B"/>
    <property type="match status" value="1"/>
</dbReference>
<keyword evidence="9" id="KW-1185">Reference proteome</keyword>
<dbReference type="InterPro" id="IPR051482">
    <property type="entry name" value="Cholesterol_transport"/>
</dbReference>
<dbReference type="Proteomes" id="UP000001073">
    <property type="component" value="Chromosome 10"/>
</dbReference>
<dbReference type="EMBL" id="ADFV01122050">
    <property type="status" value="NOT_ANNOTATED_CDS"/>
    <property type="molecule type" value="Genomic_DNA"/>
</dbReference>
<evidence type="ECO:0000256" key="1">
    <source>
        <dbReference type="ARBA" id="ARBA00004167"/>
    </source>
</evidence>
<protein>
    <submittedName>
        <fullName evidence="8">GRAM domain containing 1A</fullName>
    </submittedName>
</protein>
<dbReference type="AlphaFoldDB" id="A0A2I3GD61"/>
<sequence length="261" mass="29918">ITTPHSGRSTPSSSPSLRKRLQLLPPSRPPPEPEPGTMVEKGSDSSSEKGGVPGTPSTQSLGSRNFIRNSKKMQSWYSMLSPTYKQRNEDFRKLFSKLPEAERLIVDYSCALQREILLQGRLYLSENWICFYSNIFRWETTISIQLKEVTCLKKEKTAKLIPNAIQICTESEKHFFTSFGARDRCFLLIFRLWQNALLEKDPQGSGRCDRPERHHLLGGSRPQPGAKPSGFAPWPRHAQPFPSQQRRRPWGEWWGGREVGY</sequence>
<reference evidence="8" key="3">
    <citation type="submission" date="2025-09" db="UniProtKB">
        <authorList>
            <consortium name="Ensembl"/>
        </authorList>
    </citation>
    <scope>IDENTIFICATION</scope>
</reference>
<evidence type="ECO:0000256" key="3">
    <source>
        <dbReference type="ARBA" id="ARBA00022692"/>
    </source>
</evidence>
<feature type="compositionally biased region" description="Basic and acidic residues" evidence="6">
    <location>
        <begin position="201"/>
        <end position="215"/>
    </location>
</feature>
<dbReference type="EMBL" id="ADFV01122047">
    <property type="status" value="NOT_ANNOTATED_CDS"/>
    <property type="molecule type" value="Genomic_DNA"/>
</dbReference>
<feature type="region of interest" description="Disordered" evidence="6">
    <location>
        <begin position="1"/>
        <end position="64"/>
    </location>
</feature>
<dbReference type="Pfam" id="PF02893">
    <property type="entry name" value="GRAM"/>
    <property type="match status" value="1"/>
</dbReference>
<dbReference type="EMBL" id="ADFV01122046">
    <property type="status" value="NOT_ANNOTATED_CDS"/>
    <property type="molecule type" value="Genomic_DNA"/>
</dbReference>
<feature type="domain" description="GRAM" evidence="7">
    <location>
        <begin position="89"/>
        <end position="156"/>
    </location>
</feature>
<dbReference type="Gene3D" id="2.30.29.30">
    <property type="entry name" value="Pleckstrin-homology domain (PH domain)/Phosphotyrosine-binding domain (PTB)"/>
    <property type="match status" value="1"/>
</dbReference>
<reference evidence="8" key="2">
    <citation type="submission" date="2025-08" db="UniProtKB">
        <authorList>
            <consortium name="Ensembl"/>
        </authorList>
    </citation>
    <scope>IDENTIFICATION</scope>
</reference>
<evidence type="ECO:0000256" key="5">
    <source>
        <dbReference type="ARBA" id="ARBA00023136"/>
    </source>
</evidence>
<organism evidence="8 9">
    <name type="scientific">Nomascus leucogenys</name>
    <name type="common">Northern white-cheeked gibbon</name>
    <name type="synonym">Hylobates leucogenys</name>
    <dbReference type="NCBI Taxonomy" id="61853"/>
    <lineage>
        <taxon>Eukaryota</taxon>
        <taxon>Metazoa</taxon>
        <taxon>Chordata</taxon>
        <taxon>Craniata</taxon>
        <taxon>Vertebrata</taxon>
        <taxon>Euteleostomi</taxon>
        <taxon>Mammalia</taxon>
        <taxon>Eutheria</taxon>
        <taxon>Euarchontoglires</taxon>
        <taxon>Primates</taxon>
        <taxon>Haplorrhini</taxon>
        <taxon>Catarrhini</taxon>
        <taxon>Hylobatidae</taxon>
        <taxon>Nomascus</taxon>
    </lineage>
</organism>
<dbReference type="GO" id="GO:0005886">
    <property type="term" value="C:plasma membrane"/>
    <property type="evidence" value="ECO:0007669"/>
    <property type="project" value="TreeGrafter"/>
</dbReference>
<dbReference type="GO" id="GO:0120020">
    <property type="term" value="F:cholesterol transfer activity"/>
    <property type="evidence" value="ECO:0007669"/>
    <property type="project" value="TreeGrafter"/>
</dbReference>
<gene>
    <name evidence="8" type="primary">GRAMD1A</name>
</gene>
<comment type="subcellular location">
    <subcellularLocation>
        <location evidence="2">Endoplasmic reticulum membrane</location>
    </subcellularLocation>
    <subcellularLocation>
        <location evidence="1">Membrane</location>
        <topology evidence="1">Single-pass membrane protein</topology>
    </subcellularLocation>
</comment>
<name>A0A2I3GD61_NOMLE</name>
<evidence type="ECO:0000313" key="9">
    <source>
        <dbReference type="Proteomes" id="UP000001073"/>
    </source>
</evidence>
<dbReference type="PANTHER" id="PTHR23319:SF8">
    <property type="entry name" value="PROTEIN ASTER-A"/>
    <property type="match status" value="1"/>
</dbReference>
<dbReference type="Ensembl" id="ENSNLET00000051507.1">
    <property type="protein sequence ID" value="ENSNLEP00000029242.1"/>
    <property type="gene ID" value="ENSNLEG00000010882.3"/>
</dbReference>
<dbReference type="GeneTree" id="ENSGT00940000161007"/>
<feature type="region of interest" description="Disordered" evidence="6">
    <location>
        <begin position="201"/>
        <end position="249"/>
    </location>
</feature>
<accession>A0A2I3GD61</accession>
<evidence type="ECO:0000313" key="8">
    <source>
        <dbReference type="Ensembl" id="ENSNLEP00000029242.1"/>
    </source>
</evidence>
<reference evidence="8 9" key="1">
    <citation type="submission" date="2012-10" db="EMBL/GenBank/DDBJ databases">
        <authorList>
            <consortium name="Gibbon Genome Sequencing Consortium"/>
        </authorList>
    </citation>
    <scope>NUCLEOTIDE SEQUENCE [LARGE SCALE GENOMIC DNA]</scope>
</reference>
<feature type="compositionally biased region" description="Low complexity" evidence="6">
    <location>
        <begin position="1"/>
        <end position="16"/>
    </location>
</feature>
<evidence type="ECO:0000256" key="4">
    <source>
        <dbReference type="ARBA" id="ARBA00022989"/>
    </source>
</evidence>
<feature type="compositionally biased region" description="Polar residues" evidence="6">
    <location>
        <begin position="55"/>
        <end position="64"/>
    </location>
</feature>